<gene>
    <name evidence="1" type="ORF">Pan161_02000</name>
</gene>
<reference evidence="1 2" key="1">
    <citation type="submission" date="2019-02" db="EMBL/GenBank/DDBJ databases">
        <title>Deep-cultivation of Planctomycetes and their phenomic and genomic characterization uncovers novel biology.</title>
        <authorList>
            <person name="Wiegand S."/>
            <person name="Jogler M."/>
            <person name="Boedeker C."/>
            <person name="Pinto D."/>
            <person name="Vollmers J."/>
            <person name="Rivas-Marin E."/>
            <person name="Kohn T."/>
            <person name="Peeters S.H."/>
            <person name="Heuer A."/>
            <person name="Rast P."/>
            <person name="Oberbeckmann S."/>
            <person name="Bunk B."/>
            <person name="Jeske O."/>
            <person name="Meyerdierks A."/>
            <person name="Storesund J.E."/>
            <person name="Kallscheuer N."/>
            <person name="Luecker S."/>
            <person name="Lage O.M."/>
            <person name="Pohl T."/>
            <person name="Merkel B.J."/>
            <person name="Hornburger P."/>
            <person name="Mueller R.-W."/>
            <person name="Bruemmer F."/>
            <person name="Labrenz M."/>
            <person name="Spormann A.M."/>
            <person name="Op den Camp H."/>
            <person name="Overmann J."/>
            <person name="Amann R."/>
            <person name="Jetten M.S.M."/>
            <person name="Mascher T."/>
            <person name="Medema M.H."/>
            <person name="Devos D.P."/>
            <person name="Kaster A.-K."/>
            <person name="Ovreas L."/>
            <person name="Rohde M."/>
            <person name="Galperin M.Y."/>
            <person name="Jogler C."/>
        </authorList>
    </citation>
    <scope>NUCLEOTIDE SEQUENCE [LARGE SCALE GENOMIC DNA]</scope>
    <source>
        <strain evidence="1 2">Pan161</strain>
    </source>
</reference>
<organism evidence="1 2">
    <name type="scientific">Gimesia algae</name>
    <dbReference type="NCBI Taxonomy" id="2527971"/>
    <lineage>
        <taxon>Bacteria</taxon>
        <taxon>Pseudomonadati</taxon>
        <taxon>Planctomycetota</taxon>
        <taxon>Planctomycetia</taxon>
        <taxon>Planctomycetales</taxon>
        <taxon>Planctomycetaceae</taxon>
        <taxon>Gimesia</taxon>
    </lineage>
</organism>
<name>A0A517V6E4_9PLAN</name>
<dbReference type="KEGG" id="gax:Pan161_02000"/>
<keyword evidence="2" id="KW-1185">Reference proteome</keyword>
<sequence length="132" mass="14826">MKDYLSTISSIFVILFSLSVLFLADGPDVQSGEQKQTLTAPLNQIPQKKTMLFNKIQGVRVRDGVLIFVTLGRDGLKDHYYSLRGKHVILCKSPSSQMPFKSIEFQESSLNSLQITLSADLDIDLKESLKDF</sequence>
<accession>A0A517V6E4</accession>
<evidence type="ECO:0000313" key="2">
    <source>
        <dbReference type="Proteomes" id="UP000316855"/>
    </source>
</evidence>
<evidence type="ECO:0000313" key="1">
    <source>
        <dbReference type="EMBL" id="QDT88582.1"/>
    </source>
</evidence>
<dbReference type="OrthoDB" id="291625at2"/>
<dbReference type="AlphaFoldDB" id="A0A517V6E4"/>
<dbReference type="RefSeq" id="WP_145223750.1">
    <property type="nucleotide sequence ID" value="NZ_CP036343.1"/>
</dbReference>
<dbReference type="EMBL" id="CP036343">
    <property type="protein sequence ID" value="QDT88582.1"/>
    <property type="molecule type" value="Genomic_DNA"/>
</dbReference>
<proteinExistence type="predicted"/>
<dbReference type="Proteomes" id="UP000316855">
    <property type="component" value="Chromosome"/>
</dbReference>
<protein>
    <submittedName>
        <fullName evidence="1">Uncharacterized protein</fullName>
    </submittedName>
</protein>